<name>A0A343TN43_9EURY</name>
<evidence type="ECO:0000313" key="1">
    <source>
        <dbReference type="EMBL" id="AUX10515.1"/>
    </source>
</evidence>
<keyword evidence="2" id="KW-1185">Reference proteome</keyword>
<proteinExistence type="predicted"/>
<dbReference type="KEGG" id="hdf:AArcSl_2904"/>
<accession>A0A343TN43</accession>
<gene>
    <name evidence="1" type="ORF">AArcSl_2904</name>
</gene>
<dbReference type="GeneID" id="37879262"/>
<dbReference type="InterPro" id="IPR024747">
    <property type="entry name" value="Pyridox_Oxase-rel"/>
</dbReference>
<dbReference type="Gene3D" id="2.30.110.10">
    <property type="entry name" value="Electron Transport, Fmn-binding Protein, Chain A"/>
    <property type="match status" value="1"/>
</dbReference>
<reference evidence="2" key="1">
    <citation type="submission" date="2017-11" db="EMBL/GenBank/DDBJ databases">
        <title>Phenotypic and genomic properties of facultatively anaerobic sulfur-reducing natronoarchaea from hypersaline soda lakes.</title>
        <authorList>
            <person name="Sorokin D.Y."/>
            <person name="Kublanov I.V."/>
            <person name="Roman P."/>
            <person name="Sinninghe Damste J.S."/>
            <person name="Golyshin P.N."/>
            <person name="Rojo D."/>
            <person name="Ciordia S."/>
            <person name="Mena M.D.C."/>
            <person name="Ferrer M."/>
            <person name="Messina E."/>
            <person name="Smedile F."/>
            <person name="La Spada G."/>
            <person name="La Cono V."/>
            <person name="Yakimov M.M."/>
        </authorList>
    </citation>
    <scope>NUCLEOTIDE SEQUENCE [LARGE SCALE GENOMIC DNA]</scope>
    <source>
        <strain evidence="2">AArc-Sl</strain>
    </source>
</reference>
<dbReference type="EMBL" id="CP025066">
    <property type="protein sequence ID" value="AUX10515.1"/>
    <property type="molecule type" value="Genomic_DNA"/>
</dbReference>
<protein>
    <submittedName>
        <fullName evidence="1">FMN-binding domain protein</fullName>
    </submittedName>
</protein>
<dbReference type="RefSeq" id="WP_161945980.1">
    <property type="nucleotide sequence ID" value="NZ_CP025066.1"/>
</dbReference>
<dbReference type="Pfam" id="PF12900">
    <property type="entry name" value="Pyridox_ox_2"/>
    <property type="match status" value="1"/>
</dbReference>
<dbReference type="SUPFAM" id="SSF50475">
    <property type="entry name" value="FMN-binding split barrel"/>
    <property type="match status" value="1"/>
</dbReference>
<organism evidence="1 2">
    <name type="scientific">Halalkaliarchaeum desulfuricum</name>
    <dbReference type="NCBI Taxonomy" id="2055893"/>
    <lineage>
        <taxon>Archaea</taxon>
        <taxon>Methanobacteriati</taxon>
        <taxon>Methanobacteriota</taxon>
        <taxon>Stenosarchaea group</taxon>
        <taxon>Halobacteria</taxon>
        <taxon>Halobacteriales</taxon>
        <taxon>Haloferacaceae</taxon>
        <taxon>Halalkaliarchaeum</taxon>
    </lineage>
</organism>
<sequence length="156" mass="17419">MTDRPPSVGNEMSESDARSLLDHSFTGVLSMAAGSQGYGLPMSYQYDREENRIVVGFVNGPGSKKEAFVKAGAEVTMTVYNYEDVDVWESAVATGTLSPINGNAIPEEFVPVFFTRDPESADEKQWSDLDDWEREWYEIRVTDVSGRHSGRAPRRD</sequence>
<dbReference type="InterPro" id="IPR012349">
    <property type="entry name" value="Split_barrel_FMN-bd"/>
</dbReference>
<evidence type="ECO:0000313" key="2">
    <source>
        <dbReference type="Proteomes" id="UP000263012"/>
    </source>
</evidence>
<dbReference type="OrthoDB" id="288110at2157"/>
<dbReference type="AlphaFoldDB" id="A0A343TN43"/>
<dbReference type="Proteomes" id="UP000263012">
    <property type="component" value="Chromosome"/>
</dbReference>